<feature type="transmembrane region" description="Helical" evidence="1">
    <location>
        <begin position="10"/>
        <end position="28"/>
    </location>
</feature>
<name>A0A285CI59_9BACI</name>
<keyword evidence="3" id="KW-1185">Reference proteome</keyword>
<keyword evidence="1" id="KW-0472">Membrane</keyword>
<reference evidence="2 3" key="1">
    <citation type="submission" date="2017-08" db="EMBL/GenBank/DDBJ databases">
        <authorList>
            <person name="de Groot N.N."/>
        </authorList>
    </citation>
    <scope>NUCLEOTIDE SEQUENCE [LARGE SCALE GENOMIC DNA]</scope>
    <source>
        <strain evidence="2 3">JC228</strain>
    </source>
</reference>
<protein>
    <submittedName>
        <fullName evidence="2">Uncharacterized protein</fullName>
    </submittedName>
</protein>
<keyword evidence="1" id="KW-1133">Transmembrane helix</keyword>
<dbReference type="RefSeq" id="WP_097157092.1">
    <property type="nucleotide sequence ID" value="NZ_JBEPMQ010000003.1"/>
</dbReference>
<evidence type="ECO:0000313" key="3">
    <source>
        <dbReference type="Proteomes" id="UP000219546"/>
    </source>
</evidence>
<sequence>MEKTEKKIDLFILIVILGIFIFIATYVITGTENLFRLLSYVFFAFIFLLTGFLTAYLVFIRDTNPNESKMRINFRHVIYGAMTLILVALFIILINDTSNYYDQRLHFLEKEELPEYLQLEGLRLQFMLFTAAIFSLIFTLIGVWLSIKREK</sequence>
<organism evidence="2 3">
    <name type="scientific">Bacillus oleivorans</name>
    <dbReference type="NCBI Taxonomy" id="1448271"/>
    <lineage>
        <taxon>Bacteria</taxon>
        <taxon>Bacillati</taxon>
        <taxon>Bacillota</taxon>
        <taxon>Bacilli</taxon>
        <taxon>Bacillales</taxon>
        <taxon>Bacillaceae</taxon>
        <taxon>Bacillus</taxon>
    </lineage>
</organism>
<keyword evidence="1" id="KW-0812">Transmembrane</keyword>
<proteinExistence type="predicted"/>
<evidence type="ECO:0000256" key="1">
    <source>
        <dbReference type="SAM" id="Phobius"/>
    </source>
</evidence>
<dbReference type="AlphaFoldDB" id="A0A285CI59"/>
<dbReference type="EMBL" id="OAOP01000001">
    <property type="protein sequence ID" value="SNX67287.1"/>
    <property type="molecule type" value="Genomic_DNA"/>
</dbReference>
<dbReference type="Proteomes" id="UP000219546">
    <property type="component" value="Unassembled WGS sequence"/>
</dbReference>
<feature type="transmembrane region" description="Helical" evidence="1">
    <location>
        <begin position="40"/>
        <end position="60"/>
    </location>
</feature>
<feature type="transmembrane region" description="Helical" evidence="1">
    <location>
        <begin position="72"/>
        <end position="94"/>
    </location>
</feature>
<evidence type="ECO:0000313" key="2">
    <source>
        <dbReference type="EMBL" id="SNX67287.1"/>
    </source>
</evidence>
<gene>
    <name evidence="2" type="ORF">SAMN05877753_101606</name>
</gene>
<feature type="transmembrane region" description="Helical" evidence="1">
    <location>
        <begin position="126"/>
        <end position="147"/>
    </location>
</feature>
<accession>A0A285CI59</accession>